<evidence type="ECO:0000259" key="1">
    <source>
        <dbReference type="PROSITE" id="PS50222"/>
    </source>
</evidence>
<dbReference type="Proteomes" id="UP001283361">
    <property type="component" value="Unassembled WGS sequence"/>
</dbReference>
<dbReference type="InterPro" id="IPR002048">
    <property type="entry name" value="EF_hand_dom"/>
</dbReference>
<feature type="domain" description="EF-hand" evidence="1">
    <location>
        <begin position="32"/>
        <end position="67"/>
    </location>
</feature>
<dbReference type="CDD" id="cd00051">
    <property type="entry name" value="EFh"/>
    <property type="match status" value="1"/>
</dbReference>
<dbReference type="AlphaFoldDB" id="A0AAE1A4K7"/>
<sequence length="99" mass="11856">NLDTRRKKVRREVSWSRDEYISHSCLTRKIDSKTNQWRKLFAQFDQNGTGWATKEEVLQGLQKMGLGNNEQMKKIVEEMDGDNDNKIFYTEFLKKQLRQ</sequence>
<dbReference type="Gene3D" id="1.10.238.10">
    <property type="entry name" value="EF-hand"/>
    <property type="match status" value="1"/>
</dbReference>
<organism evidence="2 3">
    <name type="scientific">Elysia crispata</name>
    <name type="common">lettuce slug</name>
    <dbReference type="NCBI Taxonomy" id="231223"/>
    <lineage>
        <taxon>Eukaryota</taxon>
        <taxon>Metazoa</taxon>
        <taxon>Spiralia</taxon>
        <taxon>Lophotrochozoa</taxon>
        <taxon>Mollusca</taxon>
        <taxon>Gastropoda</taxon>
        <taxon>Heterobranchia</taxon>
        <taxon>Euthyneura</taxon>
        <taxon>Panpulmonata</taxon>
        <taxon>Sacoglossa</taxon>
        <taxon>Placobranchoidea</taxon>
        <taxon>Plakobranchidae</taxon>
        <taxon>Elysia</taxon>
    </lineage>
</organism>
<dbReference type="PROSITE" id="PS50222">
    <property type="entry name" value="EF_HAND_2"/>
    <property type="match status" value="1"/>
</dbReference>
<proteinExistence type="predicted"/>
<dbReference type="SUPFAM" id="SSF47473">
    <property type="entry name" value="EF-hand"/>
    <property type="match status" value="1"/>
</dbReference>
<evidence type="ECO:0000313" key="2">
    <source>
        <dbReference type="EMBL" id="KAK3781239.1"/>
    </source>
</evidence>
<name>A0AAE1A4K7_9GAST</name>
<evidence type="ECO:0000313" key="3">
    <source>
        <dbReference type="Proteomes" id="UP001283361"/>
    </source>
</evidence>
<keyword evidence="3" id="KW-1185">Reference proteome</keyword>
<dbReference type="GO" id="GO:0005509">
    <property type="term" value="F:calcium ion binding"/>
    <property type="evidence" value="ECO:0007669"/>
    <property type="project" value="InterPro"/>
</dbReference>
<dbReference type="InterPro" id="IPR011992">
    <property type="entry name" value="EF-hand-dom_pair"/>
</dbReference>
<dbReference type="Pfam" id="PF13499">
    <property type="entry name" value="EF-hand_7"/>
    <property type="match status" value="1"/>
</dbReference>
<protein>
    <recommendedName>
        <fullName evidence="1">EF-hand domain-containing protein</fullName>
    </recommendedName>
</protein>
<gene>
    <name evidence="2" type="ORF">RRG08_051747</name>
</gene>
<feature type="non-terminal residue" evidence="2">
    <location>
        <position position="1"/>
    </location>
</feature>
<comment type="caution">
    <text evidence="2">The sequence shown here is derived from an EMBL/GenBank/DDBJ whole genome shotgun (WGS) entry which is preliminary data.</text>
</comment>
<reference evidence="2" key="1">
    <citation type="journal article" date="2023" name="G3 (Bethesda)">
        <title>A reference genome for the long-term kleptoplast-retaining sea slug Elysia crispata morphotype clarki.</title>
        <authorList>
            <person name="Eastman K.E."/>
            <person name="Pendleton A.L."/>
            <person name="Shaikh M.A."/>
            <person name="Suttiyut T."/>
            <person name="Ogas R."/>
            <person name="Tomko P."/>
            <person name="Gavelis G."/>
            <person name="Widhalm J.R."/>
            <person name="Wisecaver J.H."/>
        </authorList>
    </citation>
    <scope>NUCLEOTIDE SEQUENCE</scope>
    <source>
        <strain evidence="2">ECLA1</strain>
    </source>
</reference>
<accession>A0AAE1A4K7</accession>
<dbReference type="EMBL" id="JAWDGP010002645">
    <property type="protein sequence ID" value="KAK3781239.1"/>
    <property type="molecule type" value="Genomic_DNA"/>
</dbReference>